<evidence type="ECO:0000313" key="6">
    <source>
        <dbReference type="EMBL" id="CAB4590829.1"/>
    </source>
</evidence>
<organism evidence="6">
    <name type="scientific">freshwater metagenome</name>
    <dbReference type="NCBI Taxonomy" id="449393"/>
    <lineage>
        <taxon>unclassified sequences</taxon>
        <taxon>metagenomes</taxon>
        <taxon>ecological metagenomes</taxon>
    </lineage>
</organism>
<evidence type="ECO:0000256" key="1">
    <source>
        <dbReference type="ARBA" id="ARBA00022679"/>
    </source>
</evidence>
<dbReference type="GO" id="GO:0005886">
    <property type="term" value="C:plasma membrane"/>
    <property type="evidence" value="ECO:0007669"/>
    <property type="project" value="TreeGrafter"/>
</dbReference>
<proteinExistence type="predicted"/>
<keyword evidence="2" id="KW-0547">Nucleotide-binding</keyword>
<dbReference type="EMBL" id="CAEZUH010000026">
    <property type="protein sequence ID" value="CAB4590829.1"/>
    <property type="molecule type" value="Genomic_DNA"/>
</dbReference>
<dbReference type="InterPro" id="IPR001206">
    <property type="entry name" value="Diacylglycerol_kinase_cat_dom"/>
</dbReference>
<dbReference type="SMART" id="SM00046">
    <property type="entry name" value="DAGKc"/>
    <property type="match status" value="1"/>
</dbReference>
<protein>
    <submittedName>
        <fullName evidence="6">Unannotated protein</fullName>
    </submittedName>
</protein>
<dbReference type="Pfam" id="PF19279">
    <property type="entry name" value="YegS_C"/>
    <property type="match status" value="1"/>
</dbReference>
<accession>A0A6J6FT66</accession>
<dbReference type="Gene3D" id="2.60.200.40">
    <property type="match status" value="1"/>
</dbReference>
<reference evidence="6" key="1">
    <citation type="submission" date="2020-05" db="EMBL/GenBank/DDBJ databases">
        <authorList>
            <person name="Chiriac C."/>
            <person name="Salcher M."/>
            <person name="Ghai R."/>
            <person name="Kavagutti S V."/>
        </authorList>
    </citation>
    <scope>NUCLEOTIDE SEQUENCE</scope>
</reference>
<dbReference type="InterPro" id="IPR016064">
    <property type="entry name" value="NAD/diacylglycerol_kinase_sf"/>
</dbReference>
<dbReference type="PANTHER" id="PTHR12358:SF106">
    <property type="entry name" value="LIPID KINASE YEGS"/>
    <property type="match status" value="1"/>
</dbReference>
<name>A0A6J6FT66_9ZZZZ</name>
<dbReference type="AlphaFoldDB" id="A0A6J6FT66"/>
<keyword evidence="4" id="KW-0067">ATP-binding</keyword>
<dbReference type="InterPro" id="IPR045540">
    <property type="entry name" value="YegS/DAGK_C"/>
</dbReference>
<dbReference type="SUPFAM" id="SSF111331">
    <property type="entry name" value="NAD kinase/diacylglycerol kinase-like"/>
    <property type="match status" value="1"/>
</dbReference>
<feature type="domain" description="DAGKc" evidence="5">
    <location>
        <begin position="1"/>
        <end position="129"/>
    </location>
</feature>
<evidence type="ECO:0000256" key="3">
    <source>
        <dbReference type="ARBA" id="ARBA00022777"/>
    </source>
</evidence>
<dbReference type="Pfam" id="PF00781">
    <property type="entry name" value="DAGK_cat"/>
    <property type="match status" value="1"/>
</dbReference>
<dbReference type="Gene3D" id="3.40.50.10330">
    <property type="entry name" value="Probable inorganic polyphosphate/atp-NAD kinase, domain 1"/>
    <property type="match status" value="1"/>
</dbReference>
<dbReference type="GO" id="GO:0005524">
    <property type="term" value="F:ATP binding"/>
    <property type="evidence" value="ECO:0007669"/>
    <property type="project" value="UniProtKB-KW"/>
</dbReference>
<evidence type="ECO:0000259" key="5">
    <source>
        <dbReference type="PROSITE" id="PS50146"/>
    </source>
</evidence>
<evidence type="ECO:0000256" key="4">
    <source>
        <dbReference type="ARBA" id="ARBA00022840"/>
    </source>
</evidence>
<dbReference type="InterPro" id="IPR050187">
    <property type="entry name" value="Lipid_Phosphate_FormReg"/>
</dbReference>
<dbReference type="PROSITE" id="PS50146">
    <property type="entry name" value="DAGK"/>
    <property type="match status" value="1"/>
</dbReference>
<dbReference type="InterPro" id="IPR017438">
    <property type="entry name" value="ATP-NAD_kinase_N"/>
</dbReference>
<evidence type="ECO:0000256" key="2">
    <source>
        <dbReference type="ARBA" id="ARBA00022741"/>
    </source>
</evidence>
<sequence>MWLIVLNRKSGRGKAKKLSQTLISLLERNEIAYELVDESSAVKTSEKIRDLFLRGDFETLIAIGGDGLVHLCIQEIALKSINFGVIPAGTGNDFARCIGVYGKSVAEIFGGYVSYQPKKLDLGRISSPNKIEWFVQVLSTGFDANVNALANTFSWPRGKAKYTIATLLILSKFKSIKYAFDIDGVSFSQQGMLLTVANGSNYGGGMKISPKSLNSDGLLDLILVKPVSRLTLLRIFPRVFSGRHIDHPKVNSYSGKRVQISADTSAFADGEFISPLPIEIEVVTGALNSWSLK</sequence>
<keyword evidence="1" id="KW-0808">Transferase</keyword>
<keyword evidence="3" id="KW-0418">Kinase</keyword>
<gene>
    <name evidence="6" type="ORF">UFOPK1798_00427</name>
</gene>
<dbReference type="GO" id="GO:0016301">
    <property type="term" value="F:kinase activity"/>
    <property type="evidence" value="ECO:0007669"/>
    <property type="project" value="UniProtKB-KW"/>
</dbReference>
<dbReference type="PANTHER" id="PTHR12358">
    <property type="entry name" value="SPHINGOSINE KINASE"/>
    <property type="match status" value="1"/>
</dbReference>